<evidence type="ECO:0000256" key="6">
    <source>
        <dbReference type="RuleBase" id="RU004273"/>
    </source>
</evidence>
<dbReference type="Pfam" id="PF00149">
    <property type="entry name" value="Metallophos"/>
    <property type="match status" value="1"/>
</dbReference>
<reference evidence="8" key="1">
    <citation type="submission" date="2022-10" db="EMBL/GenBank/DDBJ databases">
        <authorList>
            <person name="Hyden B.L."/>
            <person name="Feng K."/>
            <person name="Yates T."/>
            <person name="Jawdy S."/>
            <person name="Smart L.B."/>
            <person name="Muchero W."/>
        </authorList>
    </citation>
    <scope>NUCLEOTIDE SEQUENCE</scope>
    <source>
        <tissue evidence="8">Shoot tip</tissue>
    </source>
</reference>
<proteinExistence type="inferred from homology"/>
<accession>A0ABQ9A0X8</accession>
<dbReference type="Pfam" id="PF16891">
    <property type="entry name" value="STPPase_N"/>
    <property type="match status" value="1"/>
</dbReference>
<evidence type="ECO:0000313" key="9">
    <source>
        <dbReference type="Proteomes" id="UP001141253"/>
    </source>
</evidence>
<dbReference type="PROSITE" id="PS00125">
    <property type="entry name" value="SER_THR_PHOSPHATASE"/>
    <property type="match status" value="1"/>
</dbReference>
<dbReference type="CDD" id="cd07414">
    <property type="entry name" value="MPP_PP1_PPKL"/>
    <property type="match status" value="1"/>
</dbReference>
<keyword evidence="2" id="KW-0479">Metal-binding</keyword>
<sequence length="380" mass="43130">MERFVLDGIITRLLEVRGKPGKQVQLAEAEIRQLCITSREVLLRQPNLLELEAPIKICGDIHGQYSDLLKLFEYGGFPPRANYLFLGDYVDRGKQSLETICLLLAYKIKYPENFFILRGNHECASVNRIYGFYDECKRRFNVRLWKVFTDCFNCLPVAALIDEKILCMHGGLSPDLRSLDQIRNLYRPAAVPETGLLCDLLWSDPSKDIKGWGASDRGVSYIFGADRVTEFLQKHDLDLICRAHQVVEDGYEFFANRQLVTIFSAPNYCGEFDNAGAMMSVDENLLCSFQILRPAEKKAKFGFGSSGNARNVSRYDPDISLKSPGVNSVYNAFSKKRDGLLLIAIDPFEVIFRWKGVKNLRDGNHECSSSAIGKLFESRM</sequence>
<dbReference type="InterPro" id="IPR004843">
    <property type="entry name" value="Calcineurin-like_PHP"/>
</dbReference>
<comment type="catalytic activity">
    <reaction evidence="6">
        <text>O-phospho-L-threonyl-[protein] + H2O = L-threonyl-[protein] + phosphate</text>
        <dbReference type="Rhea" id="RHEA:47004"/>
        <dbReference type="Rhea" id="RHEA-COMP:11060"/>
        <dbReference type="Rhea" id="RHEA-COMP:11605"/>
        <dbReference type="ChEBI" id="CHEBI:15377"/>
        <dbReference type="ChEBI" id="CHEBI:30013"/>
        <dbReference type="ChEBI" id="CHEBI:43474"/>
        <dbReference type="ChEBI" id="CHEBI:61977"/>
        <dbReference type="EC" id="3.1.3.16"/>
    </reaction>
</comment>
<dbReference type="EMBL" id="JAPFFI010000023">
    <property type="protein sequence ID" value="KAJ6321606.1"/>
    <property type="molecule type" value="Genomic_DNA"/>
</dbReference>
<dbReference type="SMART" id="SM00156">
    <property type="entry name" value="PP2Ac"/>
    <property type="match status" value="1"/>
</dbReference>
<dbReference type="SUPFAM" id="SSF56300">
    <property type="entry name" value="Metallo-dependent phosphatases"/>
    <property type="match status" value="1"/>
</dbReference>
<evidence type="ECO:0000256" key="2">
    <source>
        <dbReference type="ARBA" id="ARBA00022723"/>
    </source>
</evidence>
<dbReference type="Gene3D" id="3.60.21.10">
    <property type="match status" value="1"/>
</dbReference>
<gene>
    <name evidence="8" type="ORF">OIU77_011639</name>
</gene>
<evidence type="ECO:0000256" key="5">
    <source>
        <dbReference type="ARBA" id="ARBA00023211"/>
    </source>
</evidence>
<dbReference type="PANTHER" id="PTHR11668">
    <property type="entry name" value="SERINE/THREONINE PROTEIN PHOSPHATASE"/>
    <property type="match status" value="1"/>
</dbReference>
<dbReference type="PANTHER" id="PTHR11668:SF458">
    <property type="entry name" value="SERINE_THREONINE-PROTEIN PHOSPHATASE"/>
    <property type="match status" value="1"/>
</dbReference>
<comment type="caution">
    <text evidence="8">The sequence shown here is derived from an EMBL/GenBank/DDBJ whole genome shotgun (WGS) entry which is preliminary data.</text>
</comment>
<keyword evidence="3 6" id="KW-0378">Hydrolase</keyword>
<reference evidence="8" key="2">
    <citation type="journal article" date="2023" name="Int. J. Mol. Sci.">
        <title>De Novo Assembly and Annotation of 11 Diverse Shrub Willow (Salix) Genomes Reveals Novel Gene Organization in Sex-Linked Regions.</title>
        <authorList>
            <person name="Hyden B."/>
            <person name="Feng K."/>
            <person name="Yates T.B."/>
            <person name="Jawdy S."/>
            <person name="Cereghino C."/>
            <person name="Smart L.B."/>
            <person name="Muchero W."/>
        </authorList>
    </citation>
    <scope>NUCLEOTIDE SEQUENCE</scope>
    <source>
        <tissue evidence="8">Shoot tip</tissue>
    </source>
</reference>
<evidence type="ECO:0000256" key="3">
    <source>
        <dbReference type="ARBA" id="ARBA00022801"/>
    </source>
</evidence>
<evidence type="ECO:0000313" key="8">
    <source>
        <dbReference type="EMBL" id="KAJ6321606.1"/>
    </source>
</evidence>
<organism evidence="8 9">
    <name type="scientific">Salix suchowensis</name>
    <dbReference type="NCBI Taxonomy" id="1278906"/>
    <lineage>
        <taxon>Eukaryota</taxon>
        <taxon>Viridiplantae</taxon>
        <taxon>Streptophyta</taxon>
        <taxon>Embryophyta</taxon>
        <taxon>Tracheophyta</taxon>
        <taxon>Spermatophyta</taxon>
        <taxon>Magnoliopsida</taxon>
        <taxon>eudicotyledons</taxon>
        <taxon>Gunneridae</taxon>
        <taxon>Pentapetalae</taxon>
        <taxon>rosids</taxon>
        <taxon>fabids</taxon>
        <taxon>Malpighiales</taxon>
        <taxon>Salicaceae</taxon>
        <taxon>Saliceae</taxon>
        <taxon>Salix</taxon>
    </lineage>
</organism>
<comment type="similarity">
    <text evidence="6">Belongs to the PPP phosphatase family.</text>
</comment>
<keyword evidence="4" id="KW-0904">Protein phosphatase</keyword>
<evidence type="ECO:0000256" key="1">
    <source>
        <dbReference type="ARBA" id="ARBA00001936"/>
    </source>
</evidence>
<name>A0ABQ9A0X8_9ROSI</name>
<keyword evidence="5" id="KW-0464">Manganese</keyword>
<dbReference type="InterPro" id="IPR006186">
    <property type="entry name" value="Ser/Thr-sp_prot-phosphatase"/>
</dbReference>
<dbReference type="EC" id="3.1.3.16" evidence="6"/>
<evidence type="ECO:0000259" key="7">
    <source>
        <dbReference type="PROSITE" id="PS00125"/>
    </source>
</evidence>
<comment type="cofactor">
    <cofactor evidence="1">
        <name>Mn(2+)</name>
        <dbReference type="ChEBI" id="CHEBI:29035"/>
    </cofactor>
</comment>
<dbReference type="InterPro" id="IPR029052">
    <property type="entry name" value="Metallo-depent_PP-like"/>
</dbReference>
<dbReference type="Proteomes" id="UP001141253">
    <property type="component" value="Chromosome 8"/>
</dbReference>
<protein>
    <recommendedName>
        <fullName evidence="6">Serine/threonine-protein phosphatase</fullName>
        <ecNumber evidence="6">3.1.3.16</ecNumber>
    </recommendedName>
</protein>
<dbReference type="PRINTS" id="PR00114">
    <property type="entry name" value="STPHPHTASE"/>
</dbReference>
<feature type="domain" description="Serine/threonine specific protein phosphatases" evidence="7">
    <location>
        <begin position="117"/>
        <end position="122"/>
    </location>
</feature>
<dbReference type="InterPro" id="IPR031675">
    <property type="entry name" value="STPPase_N"/>
</dbReference>
<dbReference type="InterPro" id="IPR050341">
    <property type="entry name" value="PP1_catalytic_subunit"/>
</dbReference>
<evidence type="ECO:0000256" key="4">
    <source>
        <dbReference type="ARBA" id="ARBA00022912"/>
    </source>
</evidence>
<keyword evidence="9" id="KW-1185">Reference proteome</keyword>